<dbReference type="InterPro" id="IPR007235">
    <property type="entry name" value="Glyco_trans_28_C"/>
</dbReference>
<organism evidence="2 3">
    <name type="scientific">Paractinoplanes rishiriensis</name>
    <dbReference type="NCBI Taxonomy" id="1050105"/>
    <lineage>
        <taxon>Bacteria</taxon>
        <taxon>Bacillati</taxon>
        <taxon>Actinomycetota</taxon>
        <taxon>Actinomycetes</taxon>
        <taxon>Micromonosporales</taxon>
        <taxon>Micromonosporaceae</taxon>
        <taxon>Paractinoplanes</taxon>
    </lineage>
</organism>
<dbReference type="AlphaFoldDB" id="A0A919JRS2"/>
<dbReference type="SUPFAM" id="SSF53756">
    <property type="entry name" value="UDP-Glycosyltransferase/glycogen phosphorylase"/>
    <property type="match status" value="3"/>
</dbReference>
<accession>A0A919JRS2</accession>
<proteinExistence type="predicted"/>
<comment type="caution">
    <text evidence="2">The sequence shown here is derived from an EMBL/GenBank/DDBJ whole genome shotgun (WGS) entry which is preliminary data.</text>
</comment>
<evidence type="ECO:0000313" key="3">
    <source>
        <dbReference type="Proteomes" id="UP000636960"/>
    </source>
</evidence>
<protein>
    <recommendedName>
        <fullName evidence="1">Glycosyl transferase family 28 C-terminal domain-containing protein</fullName>
    </recommendedName>
</protein>
<evidence type="ECO:0000259" key="1">
    <source>
        <dbReference type="Pfam" id="PF04101"/>
    </source>
</evidence>
<dbReference type="EMBL" id="BOMV01000007">
    <property type="protein sequence ID" value="GIE93660.1"/>
    <property type="molecule type" value="Genomic_DNA"/>
</dbReference>
<dbReference type="Pfam" id="PF04101">
    <property type="entry name" value="Glyco_tran_28_C"/>
    <property type="match status" value="1"/>
</dbReference>
<dbReference type="GO" id="GO:0016758">
    <property type="term" value="F:hexosyltransferase activity"/>
    <property type="evidence" value="ECO:0007669"/>
    <property type="project" value="InterPro"/>
</dbReference>
<keyword evidence="3" id="KW-1185">Reference proteome</keyword>
<dbReference type="Gene3D" id="3.40.50.2000">
    <property type="entry name" value="Glycogen Phosphorylase B"/>
    <property type="match status" value="2"/>
</dbReference>
<gene>
    <name evidence="2" type="ORF">Ari01nite_11250</name>
</gene>
<dbReference type="Proteomes" id="UP000636960">
    <property type="component" value="Unassembled WGS sequence"/>
</dbReference>
<feature type="domain" description="Glycosyl transferase family 28 C-terminal" evidence="1">
    <location>
        <begin position="579"/>
        <end position="649"/>
    </location>
</feature>
<name>A0A919JRS2_9ACTN</name>
<dbReference type="Pfam" id="PF13692">
    <property type="entry name" value="Glyco_trans_1_4"/>
    <property type="match status" value="1"/>
</dbReference>
<evidence type="ECO:0000313" key="2">
    <source>
        <dbReference type="EMBL" id="GIE93660.1"/>
    </source>
</evidence>
<reference evidence="2" key="1">
    <citation type="submission" date="2021-01" db="EMBL/GenBank/DDBJ databases">
        <title>Whole genome shotgun sequence of Actinoplanes rishiriensis NBRC 108556.</title>
        <authorList>
            <person name="Komaki H."/>
            <person name="Tamura T."/>
        </authorList>
    </citation>
    <scope>NUCLEOTIDE SEQUENCE</scope>
    <source>
        <strain evidence="2">NBRC 108556</strain>
    </source>
</reference>
<sequence>MVPVVCSVVTLYDVAILSDLRYPGGNSASIVAEVQAQAAAGLSTVLIHVPSPHLRHARPFQSRIVACLRDGLADLAHDDGTEIAAKVLLIRQPRIFTVEPAPVPRIRAEHTIVVLNQPPGDEQDDERYYVFADVRARVERLFGTGVVWAPISSQVRDNVHRVAPQTILPDTDWHEIIDVAEWQVERRPPGPVPVIGRHGRPDPVKWPRSAGDLLAAYPDSREVKVRILGGGEIGVQRLGRQPKSWDVVEFGAESPRDFLASLDFFVYFHDPDWVEAFGRTILEAMASGVPVIVGPHFRAVFGEAALYTDPVGVRELVHRLHDDRPVYAAQVARARRYVTEQFGSASHIARLASLGVLPTGPTRPEPSIEAPPLLPAVRPNRRVLLVGDDVDRFRAIARRLPAGLEAVVVAGSAGLADAHAAGLLTEYLPGAGDLGVPDGRWHGFVRDRLRHLVELYRPRAVLVGGLPHDGITAAIADNPAPRWLWLRPAMWRRGTGGEWAGRGAAFAGILEPGEFAAAGDEGWTTTSRAGVSTVDPITDLPARLPRRTREQTLLCRGVEASLPGYRVVEPGTGPAGVAVAVSRAGYTSFHELIGARVPTVFVPDPGAADDELARARFAAAAGVALYATDDEAAAAQLQRLADPAVRTELRRRCAELAFGNGATDAAAWLAAHCRGRNEEADLVGGR</sequence>